<feature type="compositionally biased region" description="Pro residues" evidence="1">
    <location>
        <begin position="1275"/>
        <end position="1287"/>
    </location>
</feature>
<dbReference type="PROSITE" id="PS50075">
    <property type="entry name" value="CARRIER"/>
    <property type="match status" value="1"/>
</dbReference>
<feature type="compositionally biased region" description="Low complexity" evidence="1">
    <location>
        <begin position="1288"/>
        <end position="1297"/>
    </location>
</feature>
<dbReference type="Gene3D" id="2.30.38.10">
    <property type="entry name" value="Luciferase, Domain 3"/>
    <property type="match status" value="1"/>
</dbReference>
<dbReference type="InterPro" id="IPR036736">
    <property type="entry name" value="ACP-like_sf"/>
</dbReference>
<dbReference type="PROSITE" id="PS00455">
    <property type="entry name" value="AMP_BINDING"/>
    <property type="match status" value="1"/>
</dbReference>
<dbReference type="Pfam" id="PF00550">
    <property type="entry name" value="PP-binding"/>
    <property type="match status" value="1"/>
</dbReference>
<evidence type="ECO:0000259" key="2">
    <source>
        <dbReference type="PROSITE" id="PS50075"/>
    </source>
</evidence>
<sequence length="1324" mass="137141">MEGNIRPLHISTRQARTMTSSLSPCIHRRFERQAALAPHAIALQGPDGSVTYADLNAAANRLARHLQRRGARPGALVALCLERGAALVTAMLAVLKTGAAYLPVDPAYPAARIAFMLADADPAVTVTRQDCAGMLCPRVAALWLDSAPWAAEDDANLPRDVDAGSLAYVIYTSGSTGQPKGVLVEHRQLASHVDAFAALAGLSPRDRVLQFAAPAFDVLAEEVWPTLLHGATLVLRDPGPADALAAFTRQVEARRITVLNLPASFWHPWCDHVLAAGGDVRLPALRQLVVGSEVVQPGSVRAWQARFGMRVAIANAYGPVEATVTATAEQLPMLPPGAARVPIGRPLAGTTVRLLDAAGKPVAPGEPGELHIGGARLARGYLNRPDLTAERFVHVDGERLYRTGDLAAQLPDGSLDFLGRIDGQLKVHGQRVEPGDVEACLVRHPGVGAALVVADEALGQLLAYVTPADGATAPDPAELQSLARAALPPYMVPAAYVRLATLPLTANGKLDRNALPAPDAAAFPAQDYDAPQGEAERELAALWCALLKLPRVGRHEDFFALGGDAPTALGLVELLRDRGHAIDMRTFCHRPTLATLAALPAASSPSPGPHAAATGHDFFRTMLDGWTVPPAPFGLDGAAVPELSRRHVDPALALRLRAAARQRGLMPASLFHLAWACVLARGTGQRDVVFTTALPACHTATGIGECMLPLRVMLDDTGAADALHRMHQLVATLVDHRHAPHAAATGAAALLHYRHAGAEAPPQPGYPLALAVDDLGDGFRLTARCAASAGPARICDFMLCALAALADALEHAPATPVTALDVLPPAERAQLLRWAGTVDFPDRGCLHRQVEAAAARAPGAVALSGDGAAVTYAALNDEANRLAHHLQALGVGPDVPVALCMPAGTALVVAALGVLKAGGACVPIDAAAGAAHTGAVLADTRATILLTVREVPAPASIATVLRLDGPGPWQSMPRANPASAVGPAHLAWIVRGDGGASVALEHRNLTRLFDAAARWIDASPADAWAVCASPAADLFLWELWGALVSGARAVIVAARERTPAAIARLVRDERVTILTREGHAFDGIDSPWLRYVIVRGEAAAGPSSAPHAAPGGGPRLLAMRGSAETGVYLTCRASGPAGAAQAAGTIGQPLPDMAAYVLDAHGEPAPLGVMGELHAGGAGLARGYLHRPDLTAARFATHPLVPGGRLFRTGQAARWTASGMLDDDGPAAGRLAMDEPAGAAEYTAAHETAAASRAGTALVTAPARSASSAPSAPSTAPPKAPDLPPSPASAAIPAPRQRAAHDLSLNAGRHAGPRAQACWPALPN</sequence>
<dbReference type="SUPFAM" id="SSF56801">
    <property type="entry name" value="Acetyl-CoA synthetase-like"/>
    <property type="match status" value="2"/>
</dbReference>
<dbReference type="InterPro" id="IPR020845">
    <property type="entry name" value="AMP-binding_CS"/>
</dbReference>
<feature type="domain" description="Carrier" evidence="2">
    <location>
        <begin position="530"/>
        <end position="604"/>
    </location>
</feature>
<dbReference type="Pfam" id="PF13193">
    <property type="entry name" value="AMP-binding_C"/>
    <property type="match status" value="1"/>
</dbReference>
<name>A0ABX5RUC0_9BURK</name>
<dbReference type="PANTHER" id="PTHR45527">
    <property type="entry name" value="NONRIBOSOMAL PEPTIDE SYNTHETASE"/>
    <property type="match status" value="1"/>
</dbReference>
<dbReference type="Gene3D" id="3.30.559.30">
    <property type="entry name" value="Nonribosomal peptide synthetase, condensation domain"/>
    <property type="match status" value="1"/>
</dbReference>
<dbReference type="InterPro" id="IPR009081">
    <property type="entry name" value="PP-bd_ACP"/>
</dbReference>
<dbReference type="SUPFAM" id="SSF47336">
    <property type="entry name" value="ACP-like"/>
    <property type="match status" value="1"/>
</dbReference>
<evidence type="ECO:0000313" key="3">
    <source>
        <dbReference type="EMBL" id="QBI02204.1"/>
    </source>
</evidence>
<dbReference type="InterPro" id="IPR045851">
    <property type="entry name" value="AMP-bd_C_sf"/>
</dbReference>
<reference evidence="3 4" key="1">
    <citation type="submission" date="2019-02" db="EMBL/GenBank/DDBJ databases">
        <title>Draft Genome Sequences of Six Type Strains of the Genus Massilia.</title>
        <authorList>
            <person name="Miess H."/>
            <person name="Frediansyhah A."/>
            <person name="Gross H."/>
        </authorList>
    </citation>
    <scope>NUCLEOTIDE SEQUENCE [LARGE SCALE GENOMIC DNA]</scope>
    <source>
        <strain evidence="3 4">DSM 17472</strain>
    </source>
</reference>
<evidence type="ECO:0000313" key="4">
    <source>
        <dbReference type="Proteomes" id="UP000292307"/>
    </source>
</evidence>
<dbReference type="Gene3D" id="3.30.300.30">
    <property type="match status" value="1"/>
</dbReference>
<dbReference type="InterPro" id="IPR025110">
    <property type="entry name" value="AMP-bd_C"/>
</dbReference>
<dbReference type="Gene3D" id="1.10.1200.10">
    <property type="entry name" value="ACP-like"/>
    <property type="match status" value="1"/>
</dbReference>
<protein>
    <submittedName>
        <fullName evidence="3">Non-ribosomal peptide synthetase</fullName>
    </submittedName>
</protein>
<dbReference type="NCBIfam" id="TIGR01733">
    <property type="entry name" value="AA-adenyl-dom"/>
    <property type="match status" value="1"/>
</dbReference>
<feature type="compositionally biased region" description="Low complexity" evidence="1">
    <location>
        <begin position="1253"/>
        <end position="1274"/>
    </location>
</feature>
<evidence type="ECO:0000256" key="1">
    <source>
        <dbReference type="SAM" id="MobiDB-lite"/>
    </source>
</evidence>
<gene>
    <name evidence="3" type="ORF">EYF70_16100</name>
</gene>
<dbReference type="PANTHER" id="PTHR45527:SF1">
    <property type="entry name" value="FATTY ACID SYNTHASE"/>
    <property type="match status" value="1"/>
</dbReference>
<dbReference type="Pfam" id="PF00501">
    <property type="entry name" value="AMP-binding"/>
    <property type="match status" value="3"/>
</dbReference>
<feature type="region of interest" description="Disordered" evidence="1">
    <location>
        <begin position="1253"/>
        <end position="1324"/>
    </location>
</feature>
<keyword evidence="4" id="KW-1185">Reference proteome</keyword>
<dbReference type="Gene3D" id="3.40.50.12780">
    <property type="entry name" value="N-terminal domain of ligase-like"/>
    <property type="match status" value="1"/>
</dbReference>
<proteinExistence type="predicted"/>
<dbReference type="Gene3D" id="3.40.50.980">
    <property type="match status" value="2"/>
</dbReference>
<accession>A0ABX5RUC0</accession>
<dbReference type="SUPFAM" id="SSF52777">
    <property type="entry name" value="CoA-dependent acyltransferases"/>
    <property type="match status" value="1"/>
</dbReference>
<dbReference type="CDD" id="cd05930">
    <property type="entry name" value="A_NRPS"/>
    <property type="match status" value="1"/>
</dbReference>
<dbReference type="InterPro" id="IPR010071">
    <property type="entry name" value="AA_adenyl_dom"/>
</dbReference>
<dbReference type="EMBL" id="CP036401">
    <property type="protein sequence ID" value="QBI02204.1"/>
    <property type="molecule type" value="Genomic_DNA"/>
</dbReference>
<organism evidence="3 4">
    <name type="scientific">Pseudoduganella albidiflava</name>
    <dbReference type="NCBI Taxonomy" id="321983"/>
    <lineage>
        <taxon>Bacteria</taxon>
        <taxon>Pseudomonadati</taxon>
        <taxon>Pseudomonadota</taxon>
        <taxon>Betaproteobacteria</taxon>
        <taxon>Burkholderiales</taxon>
        <taxon>Oxalobacteraceae</taxon>
        <taxon>Telluria group</taxon>
        <taxon>Pseudoduganella</taxon>
    </lineage>
</organism>
<dbReference type="Proteomes" id="UP000292307">
    <property type="component" value="Chromosome"/>
</dbReference>
<dbReference type="InterPro" id="IPR042099">
    <property type="entry name" value="ANL_N_sf"/>
</dbReference>
<dbReference type="InterPro" id="IPR000873">
    <property type="entry name" value="AMP-dep_synth/lig_dom"/>
</dbReference>